<sequence length="204" mass="23147">MAASEEPIMLYSPSKRVKLTRPDTKLDEAIAALRCAPTTLEYLKILPAHFTAEEAKARRESRAKDATILDLYAFALNEGGEYELAGPTGVFSVDNFHKTCEAGIIIAPKFLGKGLTAENFYTLFQYIFEEKGFHRISFETSAENEPMRGWFEKVAGIRQEGLRKEWWMDGLGGWTDVASYAILEREWNAEVKARLEKRIRVKSS</sequence>
<comment type="caution">
    <text evidence="2">The sequence shown here is derived from an EMBL/GenBank/DDBJ whole genome shotgun (WGS) entry which is preliminary data.</text>
</comment>
<keyword evidence="2" id="KW-0012">Acyltransferase</keyword>
<proteinExistence type="predicted"/>
<dbReference type="Pfam" id="PF13302">
    <property type="entry name" value="Acetyltransf_3"/>
    <property type="match status" value="1"/>
</dbReference>
<dbReference type="GO" id="GO:0005737">
    <property type="term" value="C:cytoplasm"/>
    <property type="evidence" value="ECO:0007669"/>
    <property type="project" value="TreeGrafter"/>
</dbReference>
<dbReference type="GO" id="GO:1990189">
    <property type="term" value="F:protein N-terminal-serine acetyltransferase activity"/>
    <property type="evidence" value="ECO:0007669"/>
    <property type="project" value="TreeGrafter"/>
</dbReference>
<dbReference type="GO" id="GO:0008999">
    <property type="term" value="F:protein-N-terminal-alanine acetyltransferase activity"/>
    <property type="evidence" value="ECO:0007669"/>
    <property type="project" value="TreeGrafter"/>
</dbReference>
<dbReference type="InterPro" id="IPR016181">
    <property type="entry name" value="Acyl_CoA_acyltransferase"/>
</dbReference>
<organism evidence="2 3">
    <name type="scientific">Coprinellus micaceus</name>
    <name type="common">Glistening ink-cap mushroom</name>
    <name type="synonym">Coprinus micaceus</name>
    <dbReference type="NCBI Taxonomy" id="71717"/>
    <lineage>
        <taxon>Eukaryota</taxon>
        <taxon>Fungi</taxon>
        <taxon>Dikarya</taxon>
        <taxon>Basidiomycota</taxon>
        <taxon>Agaricomycotina</taxon>
        <taxon>Agaricomycetes</taxon>
        <taxon>Agaricomycetidae</taxon>
        <taxon>Agaricales</taxon>
        <taxon>Agaricineae</taxon>
        <taxon>Psathyrellaceae</taxon>
        <taxon>Coprinellus</taxon>
    </lineage>
</organism>
<dbReference type="Proteomes" id="UP000298030">
    <property type="component" value="Unassembled WGS sequence"/>
</dbReference>
<name>A0A4Y7TXR6_COPMI</name>
<evidence type="ECO:0000313" key="2">
    <source>
        <dbReference type="EMBL" id="TEB38359.1"/>
    </source>
</evidence>
<gene>
    <name evidence="2" type="ORF">FA13DRAFT_1726026</name>
</gene>
<dbReference type="AlphaFoldDB" id="A0A4Y7TXR6"/>
<keyword evidence="2" id="KW-0808">Transferase</keyword>
<reference evidence="2 3" key="1">
    <citation type="journal article" date="2019" name="Nat. Ecol. Evol.">
        <title>Megaphylogeny resolves global patterns of mushroom evolution.</title>
        <authorList>
            <person name="Varga T."/>
            <person name="Krizsan K."/>
            <person name="Foldi C."/>
            <person name="Dima B."/>
            <person name="Sanchez-Garcia M."/>
            <person name="Sanchez-Ramirez S."/>
            <person name="Szollosi G.J."/>
            <person name="Szarkandi J.G."/>
            <person name="Papp V."/>
            <person name="Albert L."/>
            <person name="Andreopoulos W."/>
            <person name="Angelini C."/>
            <person name="Antonin V."/>
            <person name="Barry K.W."/>
            <person name="Bougher N.L."/>
            <person name="Buchanan P."/>
            <person name="Buyck B."/>
            <person name="Bense V."/>
            <person name="Catcheside P."/>
            <person name="Chovatia M."/>
            <person name="Cooper J."/>
            <person name="Damon W."/>
            <person name="Desjardin D."/>
            <person name="Finy P."/>
            <person name="Geml J."/>
            <person name="Haridas S."/>
            <person name="Hughes K."/>
            <person name="Justo A."/>
            <person name="Karasinski D."/>
            <person name="Kautmanova I."/>
            <person name="Kiss B."/>
            <person name="Kocsube S."/>
            <person name="Kotiranta H."/>
            <person name="LaButti K.M."/>
            <person name="Lechner B.E."/>
            <person name="Liimatainen K."/>
            <person name="Lipzen A."/>
            <person name="Lukacs Z."/>
            <person name="Mihaltcheva S."/>
            <person name="Morgado L.N."/>
            <person name="Niskanen T."/>
            <person name="Noordeloos M.E."/>
            <person name="Ohm R.A."/>
            <person name="Ortiz-Santana B."/>
            <person name="Ovrebo C."/>
            <person name="Racz N."/>
            <person name="Riley R."/>
            <person name="Savchenko A."/>
            <person name="Shiryaev A."/>
            <person name="Soop K."/>
            <person name="Spirin V."/>
            <person name="Szebenyi C."/>
            <person name="Tomsovsky M."/>
            <person name="Tulloss R.E."/>
            <person name="Uehling J."/>
            <person name="Grigoriev I.V."/>
            <person name="Vagvolgyi C."/>
            <person name="Papp T."/>
            <person name="Martin F.M."/>
            <person name="Miettinen O."/>
            <person name="Hibbett D.S."/>
            <person name="Nagy L.G."/>
        </authorList>
    </citation>
    <scope>NUCLEOTIDE SEQUENCE [LARGE SCALE GENOMIC DNA]</scope>
    <source>
        <strain evidence="2 3">FP101781</strain>
    </source>
</reference>
<feature type="domain" description="N-acetyltransferase" evidence="1">
    <location>
        <begin position="31"/>
        <end position="186"/>
    </location>
</feature>
<keyword evidence="3" id="KW-1185">Reference proteome</keyword>
<dbReference type="OrthoDB" id="64477at2759"/>
<dbReference type="Gene3D" id="3.40.630.30">
    <property type="match status" value="1"/>
</dbReference>
<dbReference type="InterPro" id="IPR051908">
    <property type="entry name" value="Ribosomal_N-acetyltransferase"/>
</dbReference>
<dbReference type="EMBL" id="QPFP01000003">
    <property type="protein sequence ID" value="TEB38359.1"/>
    <property type="molecule type" value="Genomic_DNA"/>
</dbReference>
<dbReference type="PANTHER" id="PTHR43441">
    <property type="entry name" value="RIBOSOMAL-PROTEIN-SERINE ACETYLTRANSFERASE"/>
    <property type="match status" value="1"/>
</dbReference>
<dbReference type="PROSITE" id="PS51186">
    <property type="entry name" value="GNAT"/>
    <property type="match status" value="1"/>
</dbReference>
<dbReference type="InterPro" id="IPR000182">
    <property type="entry name" value="GNAT_dom"/>
</dbReference>
<protein>
    <submittedName>
        <fullName evidence="2">Acyl-CoA N-acyltransferase</fullName>
    </submittedName>
</protein>
<dbReference type="STRING" id="71717.A0A4Y7TXR6"/>
<dbReference type="PANTHER" id="PTHR43441:SF11">
    <property type="entry name" value="RIBOSOMAL-PROTEIN-SERINE ACETYLTRANSFERASE"/>
    <property type="match status" value="1"/>
</dbReference>
<evidence type="ECO:0000313" key="3">
    <source>
        <dbReference type="Proteomes" id="UP000298030"/>
    </source>
</evidence>
<evidence type="ECO:0000259" key="1">
    <source>
        <dbReference type="PROSITE" id="PS51186"/>
    </source>
</evidence>
<dbReference type="SUPFAM" id="SSF55729">
    <property type="entry name" value="Acyl-CoA N-acyltransferases (Nat)"/>
    <property type="match status" value="1"/>
</dbReference>
<accession>A0A4Y7TXR6</accession>